<dbReference type="PANTHER" id="PTHR12526">
    <property type="entry name" value="GLYCOSYLTRANSFERASE"/>
    <property type="match status" value="1"/>
</dbReference>
<organism evidence="5 6">
    <name type="scientific">Candidatus Sungbacteria bacterium RIFCSPHIGHO2_02_FULL_49_12</name>
    <dbReference type="NCBI Taxonomy" id="1802271"/>
    <lineage>
        <taxon>Bacteria</taxon>
        <taxon>Candidatus Sungiibacteriota</taxon>
    </lineage>
</organism>
<dbReference type="Gene3D" id="3.40.50.2000">
    <property type="entry name" value="Glycogen Phosphorylase B"/>
    <property type="match status" value="2"/>
</dbReference>
<dbReference type="PANTHER" id="PTHR12526:SF510">
    <property type="entry name" value="D-INOSITOL 3-PHOSPHATE GLYCOSYLTRANSFERASE"/>
    <property type="match status" value="1"/>
</dbReference>
<evidence type="ECO:0000256" key="2">
    <source>
        <dbReference type="ARBA" id="ARBA00022679"/>
    </source>
</evidence>
<dbReference type="STRING" id="1802271.A3C11_02280"/>
<evidence type="ECO:0000313" key="6">
    <source>
        <dbReference type="Proteomes" id="UP000177362"/>
    </source>
</evidence>
<dbReference type="Pfam" id="PF13579">
    <property type="entry name" value="Glyco_trans_4_4"/>
    <property type="match status" value="1"/>
</dbReference>
<accession>A0A1G2KPN6</accession>
<dbReference type="InterPro" id="IPR001296">
    <property type="entry name" value="Glyco_trans_1"/>
</dbReference>
<sequence length="374" mass="41463">MTVLTIGSGHRDFRDFLNPKSRARIAAYGTLADRSYIIAFTRPGFKTQTLENNVVVFPTNSRSRWLAPMHAMRLGKKVLAGILAGEPVVISAQDPFESGVVAWLLRCRFPQARLQLQVHTDIFSPYFWRERWENLFRVWLAKFLLPRADCIRAVSQRICRSFVSRGIDSGKITVLPVWSSPLDISPIARDKENLRVLVVSRLEREKGVGDSIIGFSDLIQRGGKGHLTIVGDGGQRNKLGVLVEKLGVEKSVTFSGWQQDVAPYYAAADVLLSTALYEGWGLAAWDALQAGVPVVMTDVGLAGEVALHNVNGLIVPVGDTEQIGSALFRLSRDSQLLTRLGESSQLMRPAYSDYLDRYGIALRSCLHRSPESVL</sequence>
<dbReference type="InterPro" id="IPR028098">
    <property type="entry name" value="Glyco_trans_4-like_N"/>
</dbReference>
<evidence type="ECO:0000259" key="4">
    <source>
        <dbReference type="Pfam" id="PF13579"/>
    </source>
</evidence>
<evidence type="ECO:0000313" key="5">
    <source>
        <dbReference type="EMBL" id="OHA00399.1"/>
    </source>
</evidence>
<keyword evidence="2" id="KW-0808">Transferase</keyword>
<keyword evidence="1" id="KW-0328">Glycosyltransferase</keyword>
<evidence type="ECO:0000259" key="3">
    <source>
        <dbReference type="Pfam" id="PF00534"/>
    </source>
</evidence>
<feature type="domain" description="Glycosyl transferase family 1" evidence="3">
    <location>
        <begin position="188"/>
        <end position="344"/>
    </location>
</feature>
<dbReference type="SUPFAM" id="SSF53756">
    <property type="entry name" value="UDP-Glycosyltransferase/glycogen phosphorylase"/>
    <property type="match status" value="1"/>
</dbReference>
<evidence type="ECO:0008006" key="7">
    <source>
        <dbReference type="Google" id="ProtNLM"/>
    </source>
</evidence>
<gene>
    <name evidence="5" type="ORF">A3C11_02280</name>
</gene>
<name>A0A1G2KPN6_9BACT</name>
<dbReference type="EMBL" id="MHQJ01000048">
    <property type="protein sequence ID" value="OHA00399.1"/>
    <property type="molecule type" value="Genomic_DNA"/>
</dbReference>
<dbReference type="AlphaFoldDB" id="A0A1G2KPN6"/>
<dbReference type="GO" id="GO:0016757">
    <property type="term" value="F:glycosyltransferase activity"/>
    <property type="evidence" value="ECO:0007669"/>
    <property type="project" value="UniProtKB-KW"/>
</dbReference>
<evidence type="ECO:0000256" key="1">
    <source>
        <dbReference type="ARBA" id="ARBA00022676"/>
    </source>
</evidence>
<reference evidence="5 6" key="1">
    <citation type="journal article" date="2016" name="Nat. Commun.">
        <title>Thousands of microbial genomes shed light on interconnected biogeochemical processes in an aquifer system.</title>
        <authorList>
            <person name="Anantharaman K."/>
            <person name="Brown C.T."/>
            <person name="Hug L.A."/>
            <person name="Sharon I."/>
            <person name="Castelle C.J."/>
            <person name="Probst A.J."/>
            <person name="Thomas B.C."/>
            <person name="Singh A."/>
            <person name="Wilkins M.J."/>
            <person name="Karaoz U."/>
            <person name="Brodie E.L."/>
            <person name="Williams K.H."/>
            <person name="Hubbard S.S."/>
            <person name="Banfield J.F."/>
        </authorList>
    </citation>
    <scope>NUCLEOTIDE SEQUENCE [LARGE SCALE GENOMIC DNA]</scope>
</reference>
<protein>
    <recommendedName>
        <fullName evidence="7">Glycosyl transferase family 1 domain-containing protein</fullName>
    </recommendedName>
</protein>
<feature type="domain" description="Glycosyltransferase subfamily 4-like N-terminal" evidence="4">
    <location>
        <begin position="49"/>
        <end position="178"/>
    </location>
</feature>
<comment type="caution">
    <text evidence="5">The sequence shown here is derived from an EMBL/GenBank/DDBJ whole genome shotgun (WGS) entry which is preliminary data.</text>
</comment>
<dbReference type="Proteomes" id="UP000177362">
    <property type="component" value="Unassembled WGS sequence"/>
</dbReference>
<dbReference type="Pfam" id="PF00534">
    <property type="entry name" value="Glycos_transf_1"/>
    <property type="match status" value="1"/>
</dbReference>
<proteinExistence type="predicted"/>